<evidence type="ECO:0000256" key="2">
    <source>
        <dbReference type="SAM" id="MobiDB-lite"/>
    </source>
</evidence>
<evidence type="ECO:0000313" key="4">
    <source>
        <dbReference type="EMBL" id="MQY27902.1"/>
    </source>
</evidence>
<dbReference type="SUPFAM" id="SSF55961">
    <property type="entry name" value="Bet v1-like"/>
    <property type="match status" value="1"/>
</dbReference>
<evidence type="ECO:0000256" key="1">
    <source>
        <dbReference type="ARBA" id="ARBA00006817"/>
    </source>
</evidence>
<dbReference type="CDD" id="cd08891">
    <property type="entry name" value="SRPBCC_CalC"/>
    <property type="match status" value="1"/>
</dbReference>
<accession>A0A7K0DRA2</accession>
<dbReference type="Pfam" id="PF08327">
    <property type="entry name" value="AHSA1"/>
    <property type="match status" value="1"/>
</dbReference>
<comment type="similarity">
    <text evidence="1">Belongs to the AHA1 family.</text>
</comment>
<dbReference type="Proteomes" id="UP000431401">
    <property type="component" value="Unassembled WGS sequence"/>
</dbReference>
<evidence type="ECO:0000259" key="3">
    <source>
        <dbReference type="Pfam" id="PF08327"/>
    </source>
</evidence>
<organism evidence="4 5">
    <name type="scientific">Nocardia aurantia</name>
    <dbReference type="NCBI Taxonomy" id="2585199"/>
    <lineage>
        <taxon>Bacteria</taxon>
        <taxon>Bacillati</taxon>
        <taxon>Actinomycetota</taxon>
        <taxon>Actinomycetes</taxon>
        <taxon>Mycobacteriales</taxon>
        <taxon>Nocardiaceae</taxon>
        <taxon>Nocardia</taxon>
    </lineage>
</organism>
<comment type="caution">
    <text evidence="4">The sequence shown here is derived from an EMBL/GenBank/DDBJ whole genome shotgun (WGS) entry which is preliminary data.</text>
</comment>
<feature type="region of interest" description="Disordered" evidence="2">
    <location>
        <begin position="1"/>
        <end position="36"/>
    </location>
</feature>
<reference evidence="4 5" key="1">
    <citation type="submission" date="2019-10" db="EMBL/GenBank/DDBJ databases">
        <title>Nocardia macrotermitis sp. nov. and Nocardia aurantia sp. nov., isolated from the gut of fungus growing-termite Macrotermes natalensis.</title>
        <authorList>
            <person name="Benndorf R."/>
            <person name="Schwitalla J."/>
            <person name="Martin K."/>
            <person name="De Beer W."/>
            <person name="Kaster A.-K."/>
            <person name="Vollmers J."/>
            <person name="Poulsen M."/>
            <person name="Beemelmanns C."/>
        </authorList>
    </citation>
    <scope>NUCLEOTIDE SEQUENCE [LARGE SCALE GENOMIC DNA]</scope>
    <source>
        <strain evidence="4 5">RB56</strain>
    </source>
</reference>
<keyword evidence="5" id="KW-1185">Reference proteome</keyword>
<dbReference type="AlphaFoldDB" id="A0A7K0DRA2"/>
<name>A0A7K0DRA2_9NOCA</name>
<evidence type="ECO:0000313" key="5">
    <source>
        <dbReference type="Proteomes" id="UP000431401"/>
    </source>
</evidence>
<gene>
    <name evidence="4" type="ORF">NRB56_34850</name>
</gene>
<dbReference type="InterPro" id="IPR013538">
    <property type="entry name" value="ASHA1/2-like_C"/>
</dbReference>
<sequence length="190" mass="20143">MTQHTADPARAAGSDGSTVPAGSGGTTAPDGTAGSDGTAVRVELTVDADAATAFDVFTTGMDTWWPRGHHIGAGPLAEVVVEPRAGGRLYGREEDGTECPWGRVLLWDRPARFAFSWDISLTWQYQPDQALTSRVDVTFTPVDDGHTTVTLVHSGLDRHGDGWETMRDSVASPGGWPMIHDNYAHAAAAA</sequence>
<dbReference type="OrthoDB" id="268331at2"/>
<proteinExistence type="inferred from homology"/>
<dbReference type="EMBL" id="WEGI01000007">
    <property type="protein sequence ID" value="MQY27902.1"/>
    <property type="molecule type" value="Genomic_DNA"/>
</dbReference>
<dbReference type="InterPro" id="IPR023393">
    <property type="entry name" value="START-like_dom_sf"/>
</dbReference>
<protein>
    <recommendedName>
        <fullName evidence="3">Activator of Hsp90 ATPase homologue 1/2-like C-terminal domain-containing protein</fullName>
    </recommendedName>
</protein>
<feature type="domain" description="Activator of Hsp90 ATPase homologue 1/2-like C-terminal" evidence="3">
    <location>
        <begin position="48"/>
        <end position="160"/>
    </location>
</feature>
<dbReference type="Gene3D" id="3.30.530.20">
    <property type="match status" value="1"/>
</dbReference>
<dbReference type="RefSeq" id="WP_153343430.1">
    <property type="nucleotide sequence ID" value="NZ_WEGI01000007.1"/>
</dbReference>